<evidence type="ECO:0000313" key="2">
    <source>
        <dbReference type="Proteomes" id="UP000000674"/>
    </source>
</evidence>
<dbReference type="GeneID" id="4463361"/>
<reference evidence="1 2" key="1">
    <citation type="submission" date="2006-10" db="EMBL/GenBank/DDBJ databases">
        <title>Complete sequence of Methanosaeta thermophila PT.</title>
        <authorList>
            <consortium name="US DOE Joint Genome Institute"/>
            <person name="Copeland A."/>
            <person name="Lucas S."/>
            <person name="Lapidus A."/>
            <person name="Barry K."/>
            <person name="Detter J.C."/>
            <person name="Glavina del Rio T."/>
            <person name="Hammon N."/>
            <person name="Israni S."/>
            <person name="Pitluck S."/>
            <person name="Chain P."/>
            <person name="Malfatti S."/>
            <person name="Shin M."/>
            <person name="Vergez L."/>
            <person name="Schmutz J."/>
            <person name="Larimer F."/>
            <person name="Land M."/>
            <person name="Hauser L."/>
            <person name="Kyrpides N."/>
            <person name="Kim E."/>
            <person name="Smith K.S."/>
            <person name="Ingram-Smith C."/>
            <person name="Richardson P."/>
        </authorList>
    </citation>
    <scope>NUCLEOTIDE SEQUENCE [LARGE SCALE GENOMIC DNA]</scope>
    <source>
        <strain evidence="2">DSM 6194 / JCM 14653 / NBRC 101360 / PT</strain>
    </source>
</reference>
<dbReference type="RefSeq" id="WP_011695282.1">
    <property type="nucleotide sequence ID" value="NC_008553.1"/>
</dbReference>
<sequence length="270" mass="29879">MRLMIAITLLLALAADGLADYTLNDTLMFSMEQSINGHGYFSGYKYAKLDGELGDDALEIRGRYHGSGSIDLEGTFEAMNCTDQSGVDVSFDPESTEIHRSISMRDSGDLSYSPEVLTVGRGFYLSKPIRYSSMIAEADLLKNRASGTSMSHVTDYAHALSKDIELFVMAEALEEDPSTCTMNVSEKISSGRVHIGALQLPTNRSGPGLAAPLMEIDEYYIGDFQIQKGLSVSVEEEEEEEEEDWLQCCTWNQHRLIDEIFSCTSCTQNL</sequence>
<gene>
    <name evidence="1" type="ordered locus">Mthe_0081</name>
</gene>
<keyword evidence="2" id="KW-1185">Reference proteome</keyword>
<dbReference type="AlphaFoldDB" id="A0B5A9"/>
<protein>
    <submittedName>
        <fullName evidence="1">Uncharacterized protein</fullName>
    </submittedName>
</protein>
<accession>A0B5A9</accession>
<evidence type="ECO:0000313" key="1">
    <source>
        <dbReference type="EMBL" id="ABK13883.1"/>
    </source>
</evidence>
<dbReference type="KEGG" id="mtp:Mthe_0081"/>
<name>A0B5A9_METTP</name>
<dbReference type="HOGENOM" id="CLU_074506_0_0_2"/>
<proteinExistence type="predicted"/>
<dbReference type="Proteomes" id="UP000000674">
    <property type="component" value="Chromosome"/>
</dbReference>
<organism evidence="1 2">
    <name type="scientific">Methanothrix thermoacetophila (strain DSM 6194 / JCM 14653 / NBRC 101360 / PT)</name>
    <name type="common">Methanosaeta thermophila</name>
    <dbReference type="NCBI Taxonomy" id="349307"/>
    <lineage>
        <taxon>Archaea</taxon>
        <taxon>Methanobacteriati</taxon>
        <taxon>Methanobacteriota</taxon>
        <taxon>Stenosarchaea group</taxon>
        <taxon>Methanomicrobia</taxon>
        <taxon>Methanotrichales</taxon>
        <taxon>Methanotrichaceae</taxon>
        <taxon>Methanothrix</taxon>
    </lineage>
</organism>
<dbReference type="EMBL" id="CP000477">
    <property type="protein sequence ID" value="ABK13883.1"/>
    <property type="molecule type" value="Genomic_DNA"/>
</dbReference>